<keyword evidence="1" id="KW-0812">Transmembrane</keyword>
<dbReference type="InterPro" id="IPR050469">
    <property type="entry name" value="Diguanylate_Cyclase"/>
</dbReference>
<dbReference type="GO" id="GO:0043709">
    <property type="term" value="P:cell adhesion involved in single-species biofilm formation"/>
    <property type="evidence" value="ECO:0007669"/>
    <property type="project" value="TreeGrafter"/>
</dbReference>
<gene>
    <name evidence="3" type="ORF">AWM70_20340</name>
</gene>
<dbReference type="FunFam" id="3.30.70.270:FF:000001">
    <property type="entry name" value="Diguanylate cyclase domain protein"/>
    <property type="match status" value="1"/>
</dbReference>
<dbReference type="SUPFAM" id="SSF55073">
    <property type="entry name" value="Nucleotide cyclase"/>
    <property type="match status" value="1"/>
</dbReference>
<dbReference type="InterPro" id="IPR029787">
    <property type="entry name" value="Nucleotide_cyclase"/>
</dbReference>
<keyword evidence="1" id="KW-1133">Transmembrane helix</keyword>
<dbReference type="InterPro" id="IPR043128">
    <property type="entry name" value="Rev_trsase/Diguanyl_cyclase"/>
</dbReference>
<dbReference type="KEGG" id="pyg:AWM70_20340"/>
<dbReference type="Proteomes" id="UP000092573">
    <property type="component" value="Chromosome"/>
</dbReference>
<dbReference type="GO" id="GO:0005886">
    <property type="term" value="C:plasma membrane"/>
    <property type="evidence" value="ECO:0007669"/>
    <property type="project" value="TreeGrafter"/>
</dbReference>
<dbReference type="GO" id="GO:0052621">
    <property type="term" value="F:diguanylate cyclase activity"/>
    <property type="evidence" value="ECO:0007669"/>
    <property type="project" value="TreeGrafter"/>
</dbReference>
<dbReference type="PANTHER" id="PTHR45138:SF9">
    <property type="entry name" value="DIGUANYLATE CYCLASE DGCM-RELATED"/>
    <property type="match status" value="1"/>
</dbReference>
<proteinExistence type="predicted"/>
<dbReference type="Pfam" id="PF00990">
    <property type="entry name" value="GGDEF"/>
    <property type="match status" value="1"/>
</dbReference>
<feature type="transmembrane region" description="Helical" evidence="1">
    <location>
        <begin position="124"/>
        <end position="144"/>
    </location>
</feature>
<feature type="transmembrane region" description="Helical" evidence="1">
    <location>
        <begin position="189"/>
        <end position="212"/>
    </location>
</feature>
<dbReference type="STRING" id="1462996.AWM70_20340"/>
<reference evidence="3 4" key="1">
    <citation type="submission" date="2016-01" db="EMBL/GenBank/DDBJ databases">
        <title>Complete Genome Sequence of Paenibacillus yonginensis DCY84, a novel Plant Growth-Promoting Bacteria with Elicitation of Induced Systemic Resistance.</title>
        <authorList>
            <person name="Kim Y.J."/>
            <person name="Yang D.C."/>
            <person name="Sukweenadhi J."/>
        </authorList>
    </citation>
    <scope>NUCLEOTIDE SEQUENCE [LARGE SCALE GENOMIC DNA]</scope>
    <source>
        <strain evidence="3 4">DCY84</strain>
    </source>
</reference>
<dbReference type="SMART" id="SM00267">
    <property type="entry name" value="GGDEF"/>
    <property type="match status" value="1"/>
</dbReference>
<dbReference type="InterPro" id="IPR000160">
    <property type="entry name" value="GGDEF_dom"/>
</dbReference>
<organism evidence="3 4">
    <name type="scientific">Paenibacillus yonginensis</name>
    <dbReference type="NCBI Taxonomy" id="1462996"/>
    <lineage>
        <taxon>Bacteria</taxon>
        <taxon>Bacillati</taxon>
        <taxon>Bacillota</taxon>
        <taxon>Bacilli</taxon>
        <taxon>Bacillales</taxon>
        <taxon>Paenibacillaceae</taxon>
        <taxon>Paenibacillus</taxon>
    </lineage>
</organism>
<dbReference type="PROSITE" id="PS50887">
    <property type="entry name" value="GGDEF"/>
    <property type="match status" value="1"/>
</dbReference>
<feature type="transmembrane region" description="Helical" evidence="1">
    <location>
        <begin position="156"/>
        <end position="177"/>
    </location>
</feature>
<dbReference type="PANTHER" id="PTHR45138">
    <property type="entry name" value="REGULATORY COMPONENTS OF SENSORY TRANSDUCTION SYSTEM"/>
    <property type="match status" value="1"/>
</dbReference>
<evidence type="ECO:0000259" key="2">
    <source>
        <dbReference type="PROSITE" id="PS50887"/>
    </source>
</evidence>
<evidence type="ECO:0000313" key="4">
    <source>
        <dbReference type="Proteomes" id="UP000092573"/>
    </source>
</evidence>
<protein>
    <recommendedName>
        <fullName evidence="2">GGDEF domain-containing protein</fullName>
    </recommendedName>
</protein>
<dbReference type="RefSeq" id="WP_068699492.1">
    <property type="nucleotide sequence ID" value="NZ_CP014167.1"/>
</dbReference>
<evidence type="ECO:0000313" key="3">
    <source>
        <dbReference type="EMBL" id="ANS76639.1"/>
    </source>
</evidence>
<feature type="transmembrane region" description="Helical" evidence="1">
    <location>
        <begin position="98"/>
        <end position="118"/>
    </location>
</feature>
<feature type="domain" description="GGDEF" evidence="2">
    <location>
        <begin position="255"/>
        <end position="387"/>
    </location>
</feature>
<sequence>MNIALDMKTVFTLVALGHLCTLILISAYRSKFTQVSAIYWFSLSKGLQGAVWGLSVFRFVLPDMFGVVLPNLILFVAAWLEMGAVLKAIGGMNPFIRRFMLLLTAVGLSGYLLIFFCFDAGWPRISFSSLMIFLFVAYPVYRLAGDKQASALKKTLSAMYATLGVFLLMRAVLAVSMADQMSLFSGANWYQFVSYFFIFFMMLVGNIGFILLSKEQADEKLLQLASYDDLTGALNCRTFIEKSQRSIEQLARRGEPVSFILFDIDHYKRINDTHGHDVGDRVLQEMAGDVQQLLEGRGWLGRYGGDEFALLLPGLGEQESEAFAEWLRSRLAEKRASGALIPYTVSMGIVTLTAARDLAVSQLYKLSDQALYAAKRQGRNRLERNSSPSDEQRQN</sequence>
<dbReference type="CDD" id="cd01949">
    <property type="entry name" value="GGDEF"/>
    <property type="match status" value="1"/>
</dbReference>
<keyword evidence="4" id="KW-1185">Reference proteome</keyword>
<dbReference type="NCBIfam" id="TIGR00254">
    <property type="entry name" value="GGDEF"/>
    <property type="match status" value="1"/>
</dbReference>
<dbReference type="Gene3D" id="3.30.70.270">
    <property type="match status" value="1"/>
</dbReference>
<feature type="transmembrane region" description="Helical" evidence="1">
    <location>
        <begin position="64"/>
        <end position="86"/>
    </location>
</feature>
<evidence type="ECO:0000256" key="1">
    <source>
        <dbReference type="SAM" id="Phobius"/>
    </source>
</evidence>
<dbReference type="EMBL" id="CP014167">
    <property type="protein sequence ID" value="ANS76639.1"/>
    <property type="molecule type" value="Genomic_DNA"/>
</dbReference>
<name>A0A1B1N5E5_9BACL</name>
<dbReference type="GO" id="GO:1902201">
    <property type="term" value="P:negative regulation of bacterial-type flagellum-dependent cell motility"/>
    <property type="evidence" value="ECO:0007669"/>
    <property type="project" value="TreeGrafter"/>
</dbReference>
<keyword evidence="1" id="KW-0472">Membrane</keyword>
<dbReference type="AlphaFoldDB" id="A0A1B1N5E5"/>
<accession>A0A1B1N5E5</accession>